<accession>A0A847U2D3</accession>
<organism evidence="1 2">
    <name type="scientific">Haloarcula rubripromontorii</name>
    <dbReference type="NCBI Taxonomy" id="1705562"/>
    <lineage>
        <taxon>Archaea</taxon>
        <taxon>Methanobacteriati</taxon>
        <taxon>Methanobacteriota</taxon>
        <taxon>Stenosarchaea group</taxon>
        <taxon>Halobacteria</taxon>
        <taxon>Halobacteriales</taxon>
        <taxon>Haloarculaceae</taxon>
        <taxon>Haloarcula</taxon>
    </lineage>
</organism>
<evidence type="ECO:0000313" key="2">
    <source>
        <dbReference type="Proteomes" id="UP000610611"/>
    </source>
</evidence>
<protein>
    <submittedName>
        <fullName evidence="1">Uncharacterized protein</fullName>
    </submittedName>
</protein>
<dbReference type="AlphaFoldDB" id="A0A847U2D3"/>
<sequence>MLSDGAKELKLTIGVPPDSTSIDGTVQPSNSEINLLDPRSKDFIKGLDENTDEAIIHRRQILREFRSLCQAYNIEEDNISNWQHISDLVDDDRIFIEAMNNYSRWGISQKEQKKPMTAYALGKLQAHIIELMEMNRDGDNLFKKKAESTLENNPEEAKALIAVRCIANGN</sequence>
<gene>
    <name evidence="1" type="ORF">GOC83_10810</name>
</gene>
<evidence type="ECO:0000313" key="1">
    <source>
        <dbReference type="EMBL" id="NLV06617.1"/>
    </source>
</evidence>
<proteinExistence type="predicted"/>
<dbReference type="Proteomes" id="UP000610611">
    <property type="component" value="Unassembled WGS sequence"/>
</dbReference>
<name>A0A847U2D3_9EURY</name>
<comment type="caution">
    <text evidence="1">The sequence shown here is derived from an EMBL/GenBank/DDBJ whole genome shotgun (WGS) entry which is preliminary data.</text>
</comment>
<reference evidence="1" key="1">
    <citation type="submission" date="2019-12" db="EMBL/GenBank/DDBJ databases">
        <title>The whole-genome sequencing of Haloarcula japonica strain pws8.</title>
        <authorList>
            <person name="Verma D.K."/>
            <person name="Gopal K."/>
            <person name="Prasad E.S."/>
        </authorList>
    </citation>
    <scope>NUCLEOTIDE SEQUENCE</scope>
    <source>
        <strain evidence="1">Pws8</strain>
    </source>
</reference>
<dbReference type="EMBL" id="WOWB01000001">
    <property type="protein sequence ID" value="NLV06617.1"/>
    <property type="molecule type" value="Genomic_DNA"/>
</dbReference>
<dbReference type="RefSeq" id="WP_170083504.1">
    <property type="nucleotide sequence ID" value="NZ_JAWJXX010000003.1"/>
</dbReference>